<evidence type="ECO:0000256" key="6">
    <source>
        <dbReference type="ARBA" id="ARBA00022499"/>
    </source>
</evidence>
<keyword evidence="16" id="KW-0832">Ubl conjugation</keyword>
<evidence type="ECO:0000256" key="20">
    <source>
        <dbReference type="ARBA" id="ARBA00071230"/>
    </source>
</evidence>
<dbReference type="FunFam" id="3.10.20.90:FF:000147">
    <property type="entry name" value="Inhibitor of nuclear factor kappa B kinase subunit epsilon"/>
    <property type="match status" value="1"/>
</dbReference>
<evidence type="ECO:0000256" key="24">
    <source>
        <dbReference type="SAM" id="MobiDB-lite"/>
    </source>
</evidence>
<dbReference type="Proteomes" id="UP000322234">
    <property type="component" value="Unassembled WGS sequence"/>
</dbReference>
<keyword evidence="29" id="KW-1185">Reference proteome</keyword>
<dbReference type="GO" id="GO:0016605">
    <property type="term" value="C:PML body"/>
    <property type="evidence" value="ECO:0007669"/>
    <property type="project" value="UniProtKB-SubCell"/>
</dbReference>
<evidence type="ECO:0000256" key="23">
    <source>
        <dbReference type="SAM" id="Coils"/>
    </source>
</evidence>
<keyword evidence="8" id="KW-0597">Phosphoprotein</keyword>
<evidence type="ECO:0000256" key="10">
    <source>
        <dbReference type="ARBA" id="ARBA00022723"/>
    </source>
</evidence>
<dbReference type="Pfam" id="PF16517">
    <property type="entry name" value="Nore1-SARAH"/>
    <property type="match status" value="1"/>
</dbReference>
<dbReference type="CDD" id="cd17128">
    <property type="entry name" value="Ubl_IKKE"/>
    <property type="match status" value="1"/>
</dbReference>
<evidence type="ECO:0000256" key="19">
    <source>
        <dbReference type="ARBA" id="ARBA00048977"/>
    </source>
</evidence>
<accession>A0A6B0S274</accession>
<evidence type="ECO:0000256" key="2">
    <source>
        <dbReference type="ARBA" id="ARBA00004496"/>
    </source>
</evidence>
<keyword evidence="6" id="KW-1017">Isopeptide bond</keyword>
<evidence type="ECO:0000256" key="13">
    <source>
        <dbReference type="ARBA" id="ARBA00022777"/>
    </source>
</evidence>
<evidence type="ECO:0000256" key="1">
    <source>
        <dbReference type="ARBA" id="ARBA00004322"/>
    </source>
</evidence>
<dbReference type="PROSITE" id="PS50081">
    <property type="entry name" value="ZF_DAG_PE_2"/>
    <property type="match status" value="1"/>
</dbReference>
<dbReference type="FunFam" id="1.10.510.10:FF:000100">
    <property type="entry name" value="inhibitor of nuclear factor kappa-B kinase subunit epsilon"/>
    <property type="match status" value="1"/>
</dbReference>
<feature type="compositionally biased region" description="Polar residues" evidence="24">
    <location>
        <begin position="839"/>
        <end position="851"/>
    </location>
</feature>
<dbReference type="SUPFAM" id="SSF56112">
    <property type="entry name" value="Protein kinase-like (PK-like)"/>
    <property type="match status" value="1"/>
</dbReference>
<proteinExistence type="inferred from homology"/>
<evidence type="ECO:0000256" key="3">
    <source>
        <dbReference type="ARBA" id="ARBA00008874"/>
    </source>
</evidence>
<comment type="catalytic activity">
    <reaction evidence="19">
        <text>L-seryl-[protein] + ATP = O-phospho-L-seryl-[protein] + ADP + H(+)</text>
        <dbReference type="Rhea" id="RHEA:17989"/>
        <dbReference type="Rhea" id="RHEA-COMP:9863"/>
        <dbReference type="Rhea" id="RHEA-COMP:11604"/>
        <dbReference type="ChEBI" id="CHEBI:15378"/>
        <dbReference type="ChEBI" id="CHEBI:29999"/>
        <dbReference type="ChEBI" id="CHEBI:30616"/>
        <dbReference type="ChEBI" id="CHEBI:83421"/>
        <dbReference type="ChEBI" id="CHEBI:456216"/>
        <dbReference type="EC" id="2.7.11.1"/>
    </reaction>
    <physiologicalReaction direction="left-to-right" evidence="19">
        <dbReference type="Rhea" id="RHEA:17990"/>
    </physiologicalReaction>
</comment>
<dbReference type="SMART" id="SM00109">
    <property type="entry name" value="C1"/>
    <property type="match status" value="1"/>
</dbReference>
<dbReference type="PROSITE" id="PS50011">
    <property type="entry name" value="PROTEIN_KINASE_DOM"/>
    <property type="match status" value="1"/>
</dbReference>
<keyword evidence="15 22" id="KW-0067">ATP-binding</keyword>
<dbReference type="GO" id="GO:0005737">
    <property type="term" value="C:cytoplasm"/>
    <property type="evidence" value="ECO:0007669"/>
    <property type="project" value="UniProtKB-SubCell"/>
</dbReference>
<evidence type="ECO:0000256" key="7">
    <source>
        <dbReference type="ARBA" id="ARBA00022527"/>
    </source>
</evidence>
<dbReference type="PROSITE" id="PS00107">
    <property type="entry name" value="PROTEIN_KINASE_ATP"/>
    <property type="match status" value="1"/>
</dbReference>
<comment type="similarity">
    <text evidence="3">Belongs to the protein kinase superfamily. STE Ser/Thr protein kinase family. STE20 subfamily.</text>
</comment>
<dbReference type="FunFam" id="1.20.1270.420:FF:000002">
    <property type="entry name" value="Inhibitor of nuclear factor kappa B kinase subunit epsilon"/>
    <property type="match status" value="1"/>
</dbReference>
<evidence type="ECO:0000256" key="15">
    <source>
        <dbReference type="ARBA" id="ARBA00022840"/>
    </source>
</evidence>
<evidence type="ECO:0000313" key="29">
    <source>
        <dbReference type="Proteomes" id="UP000322234"/>
    </source>
</evidence>
<keyword evidence="11 22" id="KW-0547">Nucleotide-binding</keyword>
<sequence>MQSTVNYLWHTDDLLGQGATASVYKARNKKSGELVAVKVFNTASYLRPREVQVREFEVLRKLNHQNIIKLFAVEETGAGRQKVLVMEYCSSGSLLSVLESPENAFGLPEDEFLVVLRCVAAGMNHLRENGIVHRDIKPGNIMRLLGEEGQSIYKLTDFGAARELDDDEKFVSVYGTEEYLHPDMYERAVLRKPQQKAFGVTVDLWSIGVTLYHAATGSLPFVPFGGPRRNKEIMYRITTEKPAGAIAGTQRRENGPLEWSYTLPITCQLSMGLQSQLVPILANILEVEQAKCWGFDQFFAETSDILQRGVIHVFSLPQAVLHRVYVHAHNTIAIFLEAVYEQTGVAPQHQEYLFEGHLCVLEPGLSAQHIAHTTASSPLTLFSTASEPPKGLAFRDPALDVPKFVPKVDLQADYSTAKGILGAGYQALRLAQTLLRGQELTVRGLHWFVEMLQATCRRTLELARMALLFLSSSLGPERFSGVAGVPELQDLKRTAELRSRLRNLAEVLSRCSHNITETQKTLSDLCSELVKNRDQVHEDRSIQQIQCCLDKMYLTYKQFKKSRMRPGLGYNEEQIHKLDKVNFSHLAKRLLQVFQEECVQKYQASLVTHGKRMRLVDETRSHLRLVGCSVAACNTEAQGAQESLSKILDRLSHQLLQERTQGAQASPPLTAPYPSSVLKDLVLHMQELHGEMKVLASDLQDNNRIIEGAPDMGAPSPAGFLMPSQRGAWNWTQAHDLVQFFQNLQRLRRRPGAPRPRDVRSIFEQPQDPRVPAERGEGHCFVELALRGGRGWCDLCGREVWWRALSCANCKFTCHPECRSLIQLDCTQQDGANRDRPSPESTLAVTFSQNDCKPPEEPQRPPTLQEIKQKIESYNAREKNCLGMKLSEDGSYTGFIKVHLKLRRPVTVPAGIRPQSIYDAIKDVDPAAATDKRTSFYLPLDAVIQGLLKKFMVVDNPQKFALFKRIHKDGQASGVKGELSWQGPSVTRCLTCLLFSLSPNLPLATQWDAFSIPELQNFLTILEKEEQDKVQQVQKKYNKFRQKLEEALRKSQGKPA</sequence>
<evidence type="ECO:0000256" key="14">
    <source>
        <dbReference type="ARBA" id="ARBA00022833"/>
    </source>
</evidence>
<dbReference type="Pfam" id="PF18394">
    <property type="entry name" value="TBK1_CCD1"/>
    <property type="match status" value="1"/>
</dbReference>
<keyword evidence="17" id="KW-0539">Nucleus</keyword>
<feature type="binding site" evidence="22">
    <location>
        <position position="38"/>
    </location>
    <ligand>
        <name>ATP</name>
        <dbReference type="ChEBI" id="CHEBI:30616"/>
    </ligand>
</feature>
<dbReference type="Gene3D" id="1.20.5.110">
    <property type="match status" value="1"/>
</dbReference>
<dbReference type="GO" id="GO:0005524">
    <property type="term" value="F:ATP binding"/>
    <property type="evidence" value="ECO:0007669"/>
    <property type="project" value="UniProtKB-UniRule"/>
</dbReference>
<dbReference type="InterPro" id="IPR011524">
    <property type="entry name" value="SARAH_dom"/>
</dbReference>
<dbReference type="InterPro" id="IPR017441">
    <property type="entry name" value="Protein_kinase_ATP_BS"/>
</dbReference>
<dbReference type="Gene3D" id="3.30.60.20">
    <property type="match status" value="1"/>
</dbReference>
<dbReference type="GO" id="GO:0010628">
    <property type="term" value="P:positive regulation of gene expression"/>
    <property type="evidence" value="ECO:0007669"/>
    <property type="project" value="UniProtKB-ARBA"/>
</dbReference>
<dbReference type="GO" id="GO:0046872">
    <property type="term" value="F:metal ion binding"/>
    <property type="evidence" value="ECO:0007669"/>
    <property type="project" value="UniProtKB-KW"/>
</dbReference>
<reference evidence="28" key="1">
    <citation type="submission" date="2019-10" db="EMBL/GenBank/DDBJ databases">
        <title>The sequence and de novo assembly of the wild yak genome.</title>
        <authorList>
            <person name="Liu Y."/>
        </authorList>
    </citation>
    <scope>NUCLEOTIDE SEQUENCE [LARGE SCALE GENOMIC DNA]</scope>
    <source>
        <strain evidence="28">WY2019</strain>
    </source>
</reference>
<dbReference type="Pfam" id="PF00069">
    <property type="entry name" value="Pkinase"/>
    <property type="match status" value="1"/>
</dbReference>
<dbReference type="SUPFAM" id="SSF57889">
    <property type="entry name" value="Cysteine-rich domain"/>
    <property type="match status" value="1"/>
</dbReference>
<evidence type="ECO:0000256" key="8">
    <source>
        <dbReference type="ARBA" id="ARBA00022553"/>
    </source>
</evidence>
<dbReference type="GO" id="GO:0031625">
    <property type="term" value="F:ubiquitin protein ligase binding"/>
    <property type="evidence" value="ECO:0007669"/>
    <property type="project" value="UniProtKB-ARBA"/>
</dbReference>
<dbReference type="EMBL" id="VBQZ03000126">
    <property type="protein sequence ID" value="MXQ95047.1"/>
    <property type="molecule type" value="Genomic_DNA"/>
</dbReference>
<evidence type="ECO:0000256" key="18">
    <source>
        <dbReference type="ARBA" id="ARBA00048659"/>
    </source>
</evidence>
<keyword evidence="9" id="KW-0808">Transferase</keyword>
<feature type="domain" description="SARAH" evidence="27">
    <location>
        <begin position="1004"/>
        <end position="1051"/>
    </location>
</feature>
<keyword evidence="10" id="KW-0479">Metal-binding</keyword>
<dbReference type="PANTHER" id="PTHR22969">
    <property type="entry name" value="IKB KINASE"/>
    <property type="match status" value="1"/>
</dbReference>
<feature type="domain" description="Phorbol-ester/DAG-type" evidence="26">
    <location>
        <begin position="778"/>
        <end position="826"/>
    </location>
</feature>
<evidence type="ECO:0000256" key="11">
    <source>
        <dbReference type="ARBA" id="ARBA00022741"/>
    </source>
</evidence>
<feature type="coiled-coil region" evidence="23">
    <location>
        <begin position="1023"/>
        <end position="1050"/>
    </location>
</feature>
<dbReference type="InterPro" id="IPR051180">
    <property type="entry name" value="IKK"/>
</dbReference>
<dbReference type="AlphaFoldDB" id="A0A6B0S274"/>
<dbReference type="GO" id="GO:0006974">
    <property type="term" value="P:DNA damage response"/>
    <property type="evidence" value="ECO:0007669"/>
    <property type="project" value="UniProtKB-KW"/>
</dbReference>
<dbReference type="Pfam" id="PF18396">
    <property type="entry name" value="TBK1_ULD"/>
    <property type="match status" value="1"/>
</dbReference>
<dbReference type="Gene3D" id="3.30.200.20">
    <property type="entry name" value="Phosphorylase Kinase, domain 1"/>
    <property type="match status" value="1"/>
</dbReference>
<dbReference type="InterPro" id="IPR000719">
    <property type="entry name" value="Prot_kinase_dom"/>
</dbReference>
<keyword evidence="7" id="KW-0723">Serine/threonine-protein kinase</keyword>
<evidence type="ECO:0000256" key="21">
    <source>
        <dbReference type="ARBA" id="ARBA00076866"/>
    </source>
</evidence>
<dbReference type="PROSITE" id="PS00479">
    <property type="entry name" value="ZF_DAG_PE_1"/>
    <property type="match status" value="1"/>
</dbReference>
<protein>
    <recommendedName>
        <fullName evidence="20">Inhibitor of nuclear factor kappa-B kinase subunit epsilon</fullName>
        <ecNumber evidence="4">2.7.11.10</ecNumber>
    </recommendedName>
    <alternativeName>
        <fullName evidence="21">Inducible I kappa-B kinase</fullName>
    </alternativeName>
</protein>
<dbReference type="InterPro" id="IPR041309">
    <property type="entry name" value="TBK1_CC1"/>
</dbReference>
<feature type="region of interest" description="Disordered" evidence="24">
    <location>
        <begin position="830"/>
        <end position="862"/>
    </location>
</feature>
<dbReference type="InterPro" id="IPR002219">
    <property type="entry name" value="PKC_DAG/PE"/>
</dbReference>
<dbReference type="GO" id="GO:0008384">
    <property type="term" value="F:IkappaB kinase activity"/>
    <property type="evidence" value="ECO:0007669"/>
    <property type="project" value="UniProtKB-EC"/>
</dbReference>
<evidence type="ECO:0000256" key="4">
    <source>
        <dbReference type="ARBA" id="ARBA00012442"/>
    </source>
</evidence>
<keyword evidence="5" id="KW-0963">Cytoplasm</keyword>
<evidence type="ECO:0000256" key="17">
    <source>
        <dbReference type="ARBA" id="ARBA00023242"/>
    </source>
</evidence>
<comment type="caution">
    <text evidence="28">The sequence shown here is derived from an EMBL/GenBank/DDBJ whole genome shotgun (WGS) entry which is preliminary data.</text>
</comment>
<dbReference type="Gene3D" id="1.20.1270.420">
    <property type="match status" value="1"/>
</dbReference>
<dbReference type="InterPro" id="IPR046349">
    <property type="entry name" value="C1-like_sf"/>
</dbReference>
<organism evidence="28 29">
    <name type="scientific">Bos mutus</name>
    <name type="common">wild yak</name>
    <dbReference type="NCBI Taxonomy" id="72004"/>
    <lineage>
        <taxon>Eukaryota</taxon>
        <taxon>Metazoa</taxon>
        <taxon>Chordata</taxon>
        <taxon>Craniata</taxon>
        <taxon>Vertebrata</taxon>
        <taxon>Euteleostomi</taxon>
        <taxon>Mammalia</taxon>
        <taxon>Eutheria</taxon>
        <taxon>Laurasiatheria</taxon>
        <taxon>Artiodactyla</taxon>
        <taxon>Ruminantia</taxon>
        <taxon>Pecora</taxon>
        <taxon>Bovidae</taxon>
        <taxon>Bovinae</taxon>
        <taxon>Bos</taxon>
    </lineage>
</organism>
<keyword evidence="12" id="KW-0227">DNA damage</keyword>
<gene>
    <name evidence="28" type="ORF">E5288_WYG010435</name>
</gene>
<evidence type="ECO:0000256" key="12">
    <source>
        <dbReference type="ARBA" id="ARBA00022763"/>
    </source>
</evidence>
<dbReference type="InterPro" id="IPR011009">
    <property type="entry name" value="Kinase-like_dom_sf"/>
</dbReference>
<keyword evidence="23" id="KW-0175">Coiled coil</keyword>
<dbReference type="GO" id="GO:0034097">
    <property type="term" value="P:response to cytokine"/>
    <property type="evidence" value="ECO:0007669"/>
    <property type="project" value="UniProtKB-ARBA"/>
</dbReference>
<evidence type="ECO:0000259" key="27">
    <source>
        <dbReference type="PROSITE" id="PS50951"/>
    </source>
</evidence>
<evidence type="ECO:0000256" key="9">
    <source>
        <dbReference type="ARBA" id="ARBA00022679"/>
    </source>
</evidence>
<dbReference type="Gene3D" id="1.10.510.10">
    <property type="entry name" value="Transferase(Phosphotransferase) domain 1"/>
    <property type="match status" value="1"/>
</dbReference>
<comment type="catalytic activity">
    <reaction evidence="18">
        <text>L-threonyl-[protein] + ATP = O-phospho-L-threonyl-[protein] + ADP + H(+)</text>
        <dbReference type="Rhea" id="RHEA:46608"/>
        <dbReference type="Rhea" id="RHEA-COMP:11060"/>
        <dbReference type="Rhea" id="RHEA-COMP:11605"/>
        <dbReference type="ChEBI" id="CHEBI:15378"/>
        <dbReference type="ChEBI" id="CHEBI:30013"/>
        <dbReference type="ChEBI" id="CHEBI:30616"/>
        <dbReference type="ChEBI" id="CHEBI:61977"/>
        <dbReference type="ChEBI" id="CHEBI:456216"/>
        <dbReference type="EC" id="2.7.11.1"/>
    </reaction>
    <physiologicalReaction direction="left-to-right" evidence="18">
        <dbReference type="Rhea" id="RHEA:46609"/>
    </physiologicalReaction>
</comment>
<keyword evidence="14" id="KW-0862">Zinc</keyword>
<feature type="domain" description="Protein kinase" evidence="25">
    <location>
        <begin position="9"/>
        <end position="315"/>
    </location>
</feature>
<evidence type="ECO:0000256" key="22">
    <source>
        <dbReference type="PROSITE-ProRule" id="PRU10141"/>
    </source>
</evidence>
<dbReference type="FunFam" id="1.20.5.110:FF:000032">
    <property type="entry name" value="Ras association domain family member 5"/>
    <property type="match status" value="1"/>
</dbReference>
<dbReference type="Gene3D" id="3.10.20.90">
    <property type="entry name" value="Phosphatidylinositol 3-kinase Catalytic Subunit, Chain A, domain 1"/>
    <property type="match status" value="2"/>
</dbReference>
<dbReference type="PROSITE" id="PS50951">
    <property type="entry name" value="SARAH"/>
    <property type="match status" value="1"/>
</dbReference>
<dbReference type="FunFam" id="3.30.200.20:FF:000106">
    <property type="entry name" value="serine/threonine-protein kinase TBK1 isoform X1"/>
    <property type="match status" value="1"/>
</dbReference>
<comment type="subcellular location">
    <subcellularLocation>
        <location evidence="2">Cytoplasm</location>
    </subcellularLocation>
    <subcellularLocation>
        <location evidence="1">Nucleus</location>
        <location evidence="1">PML body</location>
    </subcellularLocation>
</comment>
<dbReference type="PANTHER" id="PTHR22969:SF10">
    <property type="entry name" value="INHIBITOR OF NUCLEAR FACTOR KAPPA-B KINASE SUBUNIT EPSILON"/>
    <property type="match status" value="1"/>
</dbReference>
<dbReference type="CDD" id="cd20886">
    <property type="entry name" value="C1_RASSF5"/>
    <property type="match status" value="1"/>
</dbReference>
<evidence type="ECO:0000313" key="28">
    <source>
        <dbReference type="EMBL" id="MXQ95047.1"/>
    </source>
</evidence>
<dbReference type="CDD" id="cd21892">
    <property type="entry name" value="SARAH_RASSF5"/>
    <property type="match status" value="1"/>
</dbReference>
<dbReference type="SMART" id="SM00220">
    <property type="entry name" value="S_TKc"/>
    <property type="match status" value="1"/>
</dbReference>
<dbReference type="EC" id="2.7.11.10" evidence="4"/>
<dbReference type="InterPro" id="IPR041087">
    <property type="entry name" value="TBK1_ULD"/>
</dbReference>
<name>A0A6B0S274_9CETA</name>
<keyword evidence="13" id="KW-0418">Kinase</keyword>
<evidence type="ECO:0000256" key="5">
    <source>
        <dbReference type="ARBA" id="ARBA00022490"/>
    </source>
</evidence>
<evidence type="ECO:0000256" key="16">
    <source>
        <dbReference type="ARBA" id="ARBA00022843"/>
    </source>
</evidence>
<evidence type="ECO:0000259" key="25">
    <source>
        <dbReference type="PROSITE" id="PS50011"/>
    </source>
</evidence>
<evidence type="ECO:0000259" key="26">
    <source>
        <dbReference type="PROSITE" id="PS50081"/>
    </source>
</evidence>
<dbReference type="GO" id="GO:0036435">
    <property type="term" value="F:K48-linked polyubiquitin modification-dependent protein binding"/>
    <property type="evidence" value="ECO:0007669"/>
    <property type="project" value="UniProtKB-ARBA"/>
</dbReference>
<dbReference type="GO" id="GO:0060340">
    <property type="term" value="P:positive regulation of type I interferon-mediated signaling pathway"/>
    <property type="evidence" value="ECO:0007669"/>
    <property type="project" value="UniProtKB-ARBA"/>
</dbReference>